<name>A0ABW3DBQ2_9BACL</name>
<feature type="DNA-binding region" description="OmpR/PhoB-type" evidence="7">
    <location>
        <begin position="133"/>
        <end position="232"/>
    </location>
</feature>
<dbReference type="InterPro" id="IPR001867">
    <property type="entry name" value="OmpR/PhoB-type_DNA-bd"/>
</dbReference>
<dbReference type="PANTHER" id="PTHR48111:SF2">
    <property type="entry name" value="RESPONSE REGULATOR SAER"/>
    <property type="match status" value="1"/>
</dbReference>
<gene>
    <name evidence="10" type="ORF">ACFQ03_10975</name>
</gene>
<dbReference type="CDD" id="cd17574">
    <property type="entry name" value="REC_OmpR"/>
    <property type="match status" value="1"/>
</dbReference>
<dbReference type="RefSeq" id="WP_150960305.1">
    <property type="nucleotide sequence ID" value="NZ_JBHTIU010000034.1"/>
</dbReference>
<proteinExistence type="predicted"/>
<dbReference type="SMART" id="SM00862">
    <property type="entry name" value="Trans_reg_C"/>
    <property type="match status" value="1"/>
</dbReference>
<dbReference type="Pfam" id="PF00486">
    <property type="entry name" value="Trans_reg_C"/>
    <property type="match status" value="1"/>
</dbReference>
<dbReference type="InterPro" id="IPR011006">
    <property type="entry name" value="CheY-like_superfamily"/>
</dbReference>
<feature type="modified residue" description="4-aspartylphosphate" evidence="6">
    <location>
        <position position="53"/>
    </location>
</feature>
<evidence type="ECO:0000313" key="10">
    <source>
        <dbReference type="EMBL" id="MFD0869674.1"/>
    </source>
</evidence>
<dbReference type="PROSITE" id="PS50110">
    <property type="entry name" value="RESPONSE_REGULATORY"/>
    <property type="match status" value="1"/>
</dbReference>
<feature type="domain" description="Response regulatory" evidence="8">
    <location>
        <begin position="4"/>
        <end position="117"/>
    </location>
</feature>
<keyword evidence="11" id="KW-1185">Reference proteome</keyword>
<comment type="caution">
    <text evidence="10">The sequence shown here is derived from an EMBL/GenBank/DDBJ whole genome shotgun (WGS) entry which is preliminary data.</text>
</comment>
<evidence type="ECO:0000256" key="5">
    <source>
        <dbReference type="ARBA" id="ARBA00023163"/>
    </source>
</evidence>
<dbReference type="Gene3D" id="3.40.50.2300">
    <property type="match status" value="1"/>
</dbReference>
<dbReference type="Gene3D" id="6.10.250.690">
    <property type="match status" value="1"/>
</dbReference>
<keyword evidence="1 6" id="KW-0597">Phosphoprotein</keyword>
<dbReference type="PANTHER" id="PTHR48111">
    <property type="entry name" value="REGULATOR OF RPOS"/>
    <property type="match status" value="1"/>
</dbReference>
<evidence type="ECO:0000259" key="8">
    <source>
        <dbReference type="PROSITE" id="PS50110"/>
    </source>
</evidence>
<dbReference type="Pfam" id="PF00072">
    <property type="entry name" value="Response_reg"/>
    <property type="match status" value="1"/>
</dbReference>
<protein>
    <submittedName>
        <fullName evidence="10">Response regulator transcription factor</fullName>
    </submittedName>
</protein>
<organism evidence="10 11">
    <name type="scientific">Paenibacillus residui</name>
    <dbReference type="NCBI Taxonomy" id="629724"/>
    <lineage>
        <taxon>Bacteria</taxon>
        <taxon>Bacillati</taxon>
        <taxon>Bacillota</taxon>
        <taxon>Bacilli</taxon>
        <taxon>Bacillales</taxon>
        <taxon>Paenibacillaceae</taxon>
        <taxon>Paenibacillus</taxon>
    </lineage>
</organism>
<evidence type="ECO:0000256" key="2">
    <source>
        <dbReference type="ARBA" id="ARBA00023012"/>
    </source>
</evidence>
<dbReference type="InterPro" id="IPR036388">
    <property type="entry name" value="WH-like_DNA-bd_sf"/>
</dbReference>
<evidence type="ECO:0000256" key="6">
    <source>
        <dbReference type="PROSITE-ProRule" id="PRU00169"/>
    </source>
</evidence>
<dbReference type="InterPro" id="IPR016032">
    <property type="entry name" value="Sig_transdc_resp-reg_C-effctor"/>
</dbReference>
<keyword evidence="5" id="KW-0804">Transcription</keyword>
<dbReference type="Proteomes" id="UP001597120">
    <property type="component" value="Unassembled WGS sequence"/>
</dbReference>
<keyword evidence="2" id="KW-0902">Two-component regulatory system</keyword>
<dbReference type="InterPro" id="IPR001789">
    <property type="entry name" value="Sig_transdc_resp-reg_receiver"/>
</dbReference>
<dbReference type="SUPFAM" id="SSF46894">
    <property type="entry name" value="C-terminal effector domain of the bipartite response regulators"/>
    <property type="match status" value="1"/>
</dbReference>
<accession>A0ABW3DBQ2</accession>
<feature type="domain" description="OmpR/PhoB-type" evidence="9">
    <location>
        <begin position="133"/>
        <end position="232"/>
    </location>
</feature>
<dbReference type="PROSITE" id="PS51755">
    <property type="entry name" value="OMPR_PHOB"/>
    <property type="match status" value="1"/>
</dbReference>
<keyword evidence="4 7" id="KW-0238">DNA-binding</keyword>
<evidence type="ECO:0000256" key="4">
    <source>
        <dbReference type="ARBA" id="ARBA00023125"/>
    </source>
</evidence>
<reference evidence="11" key="1">
    <citation type="journal article" date="2019" name="Int. J. Syst. Evol. Microbiol.">
        <title>The Global Catalogue of Microorganisms (GCM) 10K type strain sequencing project: providing services to taxonomists for standard genome sequencing and annotation.</title>
        <authorList>
            <consortium name="The Broad Institute Genomics Platform"/>
            <consortium name="The Broad Institute Genome Sequencing Center for Infectious Disease"/>
            <person name="Wu L."/>
            <person name="Ma J."/>
        </authorList>
    </citation>
    <scope>NUCLEOTIDE SEQUENCE [LARGE SCALE GENOMIC DNA]</scope>
    <source>
        <strain evidence="11">CCUG 57263</strain>
    </source>
</reference>
<evidence type="ECO:0000259" key="9">
    <source>
        <dbReference type="PROSITE" id="PS51755"/>
    </source>
</evidence>
<evidence type="ECO:0000256" key="7">
    <source>
        <dbReference type="PROSITE-ProRule" id="PRU01091"/>
    </source>
</evidence>
<evidence type="ECO:0000256" key="1">
    <source>
        <dbReference type="ARBA" id="ARBA00022553"/>
    </source>
</evidence>
<dbReference type="CDD" id="cd00383">
    <property type="entry name" value="trans_reg_C"/>
    <property type="match status" value="1"/>
</dbReference>
<dbReference type="InterPro" id="IPR039420">
    <property type="entry name" value="WalR-like"/>
</dbReference>
<sequence length="235" mass="27011">MSHTILVADDEEEIRELLSLYMEKERFKVLEAADGQEVLKQLSEHSVDLILLDIMMPNMNGLQALKEIRKTKYIPIILLSAKGEDNDKILGLGLGADDYIAKPFNPLEVTARVGAQLRRYYKFGMATGESEDVRLLRSGDLILDKESCVVSRNGVEVPLTSMEYKMVLLLMENPGKVFTKRKIFESVWEEMYYGDDNTIMVHISKIREKLEEDPRHPVYIKTVRGIGYKWEKQVP</sequence>
<dbReference type="Gene3D" id="1.10.10.10">
    <property type="entry name" value="Winged helix-like DNA-binding domain superfamily/Winged helix DNA-binding domain"/>
    <property type="match status" value="1"/>
</dbReference>
<keyword evidence="3" id="KW-0805">Transcription regulation</keyword>
<dbReference type="SMART" id="SM00448">
    <property type="entry name" value="REC"/>
    <property type="match status" value="1"/>
</dbReference>
<evidence type="ECO:0000256" key="3">
    <source>
        <dbReference type="ARBA" id="ARBA00023015"/>
    </source>
</evidence>
<dbReference type="SUPFAM" id="SSF52172">
    <property type="entry name" value="CheY-like"/>
    <property type="match status" value="1"/>
</dbReference>
<evidence type="ECO:0000313" key="11">
    <source>
        <dbReference type="Proteomes" id="UP001597120"/>
    </source>
</evidence>
<dbReference type="EMBL" id="JBHTIU010000034">
    <property type="protein sequence ID" value="MFD0869674.1"/>
    <property type="molecule type" value="Genomic_DNA"/>
</dbReference>